<comment type="caution">
    <text evidence="2">The sequence shown here is derived from an EMBL/GenBank/DDBJ whole genome shotgun (WGS) entry which is preliminary data.</text>
</comment>
<protein>
    <submittedName>
        <fullName evidence="2">Uncharacterized protein</fullName>
    </submittedName>
</protein>
<organism evidence="2 3">
    <name type="scientific">Oryza meyeriana var. granulata</name>
    <dbReference type="NCBI Taxonomy" id="110450"/>
    <lineage>
        <taxon>Eukaryota</taxon>
        <taxon>Viridiplantae</taxon>
        <taxon>Streptophyta</taxon>
        <taxon>Embryophyta</taxon>
        <taxon>Tracheophyta</taxon>
        <taxon>Spermatophyta</taxon>
        <taxon>Magnoliopsida</taxon>
        <taxon>Liliopsida</taxon>
        <taxon>Poales</taxon>
        <taxon>Poaceae</taxon>
        <taxon>BOP clade</taxon>
        <taxon>Oryzoideae</taxon>
        <taxon>Oryzeae</taxon>
        <taxon>Oryzinae</taxon>
        <taxon>Oryza</taxon>
        <taxon>Oryza meyeriana</taxon>
    </lineage>
</organism>
<proteinExistence type="predicted"/>
<dbReference type="Proteomes" id="UP000479710">
    <property type="component" value="Unassembled WGS sequence"/>
</dbReference>
<reference evidence="2 3" key="1">
    <citation type="submission" date="2019-11" db="EMBL/GenBank/DDBJ databases">
        <title>Whole genome sequence of Oryza granulata.</title>
        <authorList>
            <person name="Li W."/>
        </authorList>
    </citation>
    <scope>NUCLEOTIDE SEQUENCE [LARGE SCALE GENOMIC DNA]</scope>
    <source>
        <strain evidence="3">cv. Menghai</strain>
        <tissue evidence="2">Leaf</tissue>
    </source>
</reference>
<accession>A0A6G1E4P1</accession>
<gene>
    <name evidence="2" type="ORF">E2562_029331</name>
</gene>
<feature type="region of interest" description="Disordered" evidence="1">
    <location>
        <begin position="43"/>
        <end position="67"/>
    </location>
</feature>
<dbReference type="EMBL" id="SPHZ02000005">
    <property type="protein sequence ID" value="KAF0919384.1"/>
    <property type="molecule type" value="Genomic_DNA"/>
</dbReference>
<name>A0A6G1E4P1_9ORYZ</name>
<evidence type="ECO:0000313" key="3">
    <source>
        <dbReference type="Proteomes" id="UP000479710"/>
    </source>
</evidence>
<dbReference type="OrthoDB" id="703307at2759"/>
<keyword evidence="3" id="KW-1185">Reference proteome</keyword>
<evidence type="ECO:0000256" key="1">
    <source>
        <dbReference type="SAM" id="MobiDB-lite"/>
    </source>
</evidence>
<sequence length="139" mass="14944">MGDSPSTALEVQMGVLSSNCPSPPPLISFMEVVATTVAPSILGAHPASRRRHPRQMPNSPPRRSLRLSKKNEGGYIHSMTKAQHVAMKQLGVVDDENRVGNNDVLCYLELFKTPLSAAHIQALGALCNLFASVETLQAA</sequence>
<evidence type="ECO:0000313" key="2">
    <source>
        <dbReference type="EMBL" id="KAF0919384.1"/>
    </source>
</evidence>
<dbReference type="AlphaFoldDB" id="A0A6G1E4P1"/>